<dbReference type="InterPro" id="IPR011683">
    <property type="entry name" value="Glyco_hydro_53"/>
</dbReference>
<dbReference type="SUPFAM" id="SSF51445">
    <property type="entry name" value="(Trans)glycosidases"/>
    <property type="match status" value="1"/>
</dbReference>
<comment type="catalytic activity">
    <reaction evidence="1 6">
        <text>The enzyme specifically hydrolyzes (1-&gt;4)-beta-D-galactosidic linkages in type I arabinogalactans.</text>
        <dbReference type="EC" id="3.2.1.89"/>
    </reaction>
</comment>
<dbReference type="InterPro" id="IPR005084">
    <property type="entry name" value="CBM6"/>
</dbReference>
<evidence type="ECO:0000256" key="3">
    <source>
        <dbReference type="ARBA" id="ARBA00012556"/>
    </source>
</evidence>
<dbReference type="Pfam" id="PF07745">
    <property type="entry name" value="Glyco_hydro_53"/>
    <property type="match status" value="1"/>
</dbReference>
<dbReference type="PANTHER" id="PTHR34983:SF1">
    <property type="entry name" value="ARABINOGALACTAN ENDO-BETA-1,4-GALACTANASE A"/>
    <property type="match status" value="1"/>
</dbReference>
<dbReference type="EMBL" id="JBHLTC010000023">
    <property type="protein sequence ID" value="MFC0626302.1"/>
    <property type="molecule type" value="Genomic_DNA"/>
</dbReference>
<dbReference type="Proteomes" id="UP001589890">
    <property type="component" value="Unassembled WGS sequence"/>
</dbReference>
<dbReference type="CDD" id="cd04082">
    <property type="entry name" value="CBM35_pectate_lyase-like"/>
    <property type="match status" value="1"/>
</dbReference>
<accession>A0ABV6QRQ9</accession>
<dbReference type="GO" id="GO:0016787">
    <property type="term" value="F:hydrolase activity"/>
    <property type="evidence" value="ECO:0007669"/>
    <property type="project" value="UniProtKB-KW"/>
</dbReference>
<proteinExistence type="inferred from homology"/>
<dbReference type="InterPro" id="IPR017853">
    <property type="entry name" value="GH"/>
</dbReference>
<dbReference type="EC" id="3.2.1.89" evidence="3 6"/>
<keyword evidence="6" id="KW-0732">Signal</keyword>
<dbReference type="InterPro" id="IPR008979">
    <property type="entry name" value="Galactose-bd-like_sf"/>
</dbReference>
<evidence type="ECO:0000256" key="1">
    <source>
        <dbReference type="ARBA" id="ARBA00001695"/>
    </source>
</evidence>
<dbReference type="RefSeq" id="WP_380049609.1">
    <property type="nucleotide sequence ID" value="NZ_JBHLTC010000023.1"/>
</dbReference>
<dbReference type="PROSITE" id="PS51175">
    <property type="entry name" value="CBM6"/>
    <property type="match status" value="1"/>
</dbReference>
<sequence length="531" mass="55664">MKHGKVAAVLTATALSTALLTAPAGAASSLTGRDAGVSAYPRAANAANIADAVDATNAVAATSRYEAESAPAVCGGAVASNHSGFSGSGFCDSSNAVGSAVTFTVNATAAGTATLAFRYANGSGTNRPADVSVNGSVVQAASAFAATSSWSTWATKSLTVQLNAGSNTVRLAATTAAGLGNIDYLEVTTGDPGSDTIMRGADVSTLQRANELGAKYYYANGTQGDALDILKAAGVNYIRLRIWNNPRSGTNNKAKVLEYARTVKAKGLKLMVDFHYSDTWADPGKQYKPAAWANHGIGQLQTDVYNYTYDVCNSLKAQGTTPDSVQIGNEINTGMLWPEGAVNNSNFTNLGLLLKAGYNATKACNPGTQVVIHTARVESGARWFYDGIRSQGVQWDVTALSYYCYWHGSLSGMASVVSDMKTRYGKPVILAETAYPFTTANYDQTGNIITSSQPCAGYSATPAGQQSNFAAVQNTSRNAGASGVFYWEPSWHAVPGNGWDPADINNSGNGWENQAVFDRTGRINPNIRWLP</sequence>
<gene>
    <name evidence="8" type="ORF">ACFFGN_19645</name>
</gene>
<dbReference type="Gene3D" id="2.60.120.260">
    <property type="entry name" value="Galactose-binding domain-like"/>
    <property type="match status" value="1"/>
</dbReference>
<reference evidence="8 9" key="1">
    <citation type="submission" date="2024-09" db="EMBL/GenBank/DDBJ databases">
        <authorList>
            <person name="Sun Q."/>
            <person name="Mori K."/>
        </authorList>
    </citation>
    <scope>NUCLEOTIDE SEQUENCE [LARGE SCALE GENOMIC DNA]</scope>
    <source>
        <strain evidence="8 9">CGMCC 1.15906</strain>
    </source>
</reference>
<evidence type="ECO:0000259" key="7">
    <source>
        <dbReference type="PROSITE" id="PS51175"/>
    </source>
</evidence>
<comment type="similarity">
    <text evidence="2 6">Belongs to the glycosyl hydrolase 53 family.</text>
</comment>
<dbReference type="Gene3D" id="3.20.20.80">
    <property type="entry name" value="Glycosidases"/>
    <property type="match status" value="1"/>
</dbReference>
<keyword evidence="9" id="KW-1185">Reference proteome</keyword>
<keyword evidence="4 6" id="KW-0378">Hydrolase</keyword>
<evidence type="ECO:0000256" key="5">
    <source>
        <dbReference type="ARBA" id="ARBA00023295"/>
    </source>
</evidence>
<keyword evidence="5 6" id="KW-0326">Glycosidase</keyword>
<protein>
    <recommendedName>
        <fullName evidence="3 6">Arabinogalactan endo-beta-1,4-galactanase</fullName>
        <ecNumber evidence="3 6">3.2.1.89</ecNumber>
    </recommendedName>
</protein>
<evidence type="ECO:0000313" key="9">
    <source>
        <dbReference type="Proteomes" id="UP001589890"/>
    </source>
</evidence>
<name>A0ABV6QRQ9_9ACTN</name>
<evidence type="ECO:0000313" key="8">
    <source>
        <dbReference type="EMBL" id="MFC0626302.1"/>
    </source>
</evidence>
<dbReference type="Pfam" id="PF03422">
    <property type="entry name" value="CBM_6"/>
    <property type="match status" value="1"/>
</dbReference>
<evidence type="ECO:0000256" key="4">
    <source>
        <dbReference type="ARBA" id="ARBA00022801"/>
    </source>
</evidence>
<dbReference type="SUPFAM" id="SSF49785">
    <property type="entry name" value="Galactose-binding domain-like"/>
    <property type="match status" value="1"/>
</dbReference>
<evidence type="ECO:0000256" key="6">
    <source>
        <dbReference type="RuleBase" id="RU361192"/>
    </source>
</evidence>
<feature type="chain" id="PRO_5044973400" description="Arabinogalactan endo-beta-1,4-galactanase" evidence="6">
    <location>
        <begin position="27"/>
        <end position="531"/>
    </location>
</feature>
<organism evidence="8 9">
    <name type="scientific">Kribbella deserti</name>
    <dbReference type="NCBI Taxonomy" id="1926257"/>
    <lineage>
        <taxon>Bacteria</taxon>
        <taxon>Bacillati</taxon>
        <taxon>Actinomycetota</taxon>
        <taxon>Actinomycetes</taxon>
        <taxon>Propionibacteriales</taxon>
        <taxon>Kribbellaceae</taxon>
        <taxon>Kribbella</taxon>
    </lineage>
</organism>
<feature type="domain" description="CBM6" evidence="7">
    <location>
        <begin position="63"/>
        <end position="188"/>
    </location>
</feature>
<evidence type="ECO:0000256" key="2">
    <source>
        <dbReference type="ARBA" id="ARBA00010687"/>
    </source>
</evidence>
<feature type="signal peptide" evidence="6">
    <location>
        <begin position="1"/>
        <end position="26"/>
    </location>
</feature>
<dbReference type="PANTHER" id="PTHR34983">
    <property type="entry name" value="ARABINOGALACTAN ENDO-BETA-1,4-GALACTANASE A"/>
    <property type="match status" value="1"/>
</dbReference>
<comment type="caution">
    <text evidence="8">The sequence shown here is derived from an EMBL/GenBank/DDBJ whole genome shotgun (WGS) entry which is preliminary data.</text>
</comment>